<evidence type="ECO:0000256" key="1">
    <source>
        <dbReference type="ARBA" id="ARBA00013278"/>
    </source>
</evidence>
<dbReference type="AlphaFoldDB" id="A0A8V5FLF5"/>
<dbReference type="PROSITE" id="PS50297">
    <property type="entry name" value="ANK_REP_REGION"/>
    <property type="match status" value="4"/>
</dbReference>
<keyword evidence="5 8" id="KW-0443">Lipid metabolism</keyword>
<dbReference type="SUPFAM" id="SSF48403">
    <property type="entry name" value="Ankyrin repeat"/>
    <property type="match status" value="1"/>
</dbReference>
<dbReference type="Pfam" id="PF00023">
    <property type="entry name" value="Ank"/>
    <property type="match status" value="1"/>
</dbReference>
<dbReference type="Ensembl" id="ENSMUNT00000032851.1">
    <property type="protein sequence ID" value="ENSMUNP00000022776.1"/>
    <property type="gene ID" value="ENSMUNG00000000671.2"/>
</dbReference>
<dbReference type="CDD" id="cd07212">
    <property type="entry name" value="Pat_PNPLA9"/>
    <property type="match status" value="1"/>
</dbReference>
<dbReference type="SUPFAM" id="SSF52151">
    <property type="entry name" value="FabD/lysophospholipase-like"/>
    <property type="match status" value="1"/>
</dbReference>
<feature type="repeat" description="ANK" evidence="7">
    <location>
        <begin position="151"/>
        <end position="183"/>
    </location>
</feature>
<keyword evidence="10" id="KW-1185">Reference proteome</keyword>
<feature type="repeat" description="ANK" evidence="7">
    <location>
        <begin position="348"/>
        <end position="380"/>
    </location>
</feature>
<feature type="repeat" description="ANK" evidence="7">
    <location>
        <begin position="218"/>
        <end position="250"/>
    </location>
</feature>
<dbReference type="GO" id="GO:0005739">
    <property type="term" value="C:mitochondrion"/>
    <property type="evidence" value="ECO:0007669"/>
    <property type="project" value="TreeGrafter"/>
</dbReference>
<dbReference type="GO" id="GO:0016042">
    <property type="term" value="P:lipid catabolic process"/>
    <property type="evidence" value="ECO:0007669"/>
    <property type="project" value="UniProtKB-UniRule"/>
</dbReference>
<dbReference type="Gene3D" id="3.40.1090.10">
    <property type="entry name" value="Cytosolic phospholipase A2 catalytic domain"/>
    <property type="match status" value="1"/>
</dbReference>
<name>A0A8V5FLF5_MELUD</name>
<comment type="catalytic activity">
    <reaction evidence="6">
        <text>a 1,2-diacyl-sn-glycero-3-phosphocholine + H2O = a 1-acyl-sn-glycero-3-phosphocholine + a fatty acid + H(+)</text>
        <dbReference type="Rhea" id="RHEA:15801"/>
        <dbReference type="ChEBI" id="CHEBI:15377"/>
        <dbReference type="ChEBI" id="CHEBI:15378"/>
        <dbReference type="ChEBI" id="CHEBI:28868"/>
        <dbReference type="ChEBI" id="CHEBI:57643"/>
        <dbReference type="ChEBI" id="CHEBI:58168"/>
        <dbReference type="EC" id="3.1.1.4"/>
    </reaction>
    <physiologicalReaction direction="left-to-right" evidence="6">
        <dbReference type="Rhea" id="RHEA:15802"/>
    </physiologicalReaction>
</comment>
<feature type="short sequence motif" description="GXGXXG" evidence="8">
    <location>
        <begin position="421"/>
        <end position="426"/>
    </location>
</feature>
<evidence type="ECO:0000256" key="8">
    <source>
        <dbReference type="PROSITE-ProRule" id="PRU01161"/>
    </source>
</evidence>
<reference evidence="9" key="1">
    <citation type="submission" date="2020-03" db="EMBL/GenBank/DDBJ databases">
        <title>Melopsittacus undulatus (budgerigar) genome, bMelUnd1, maternal haplotype with Z.</title>
        <authorList>
            <person name="Gedman G."/>
            <person name="Mountcastle J."/>
            <person name="Haase B."/>
            <person name="Formenti G."/>
            <person name="Wright T."/>
            <person name="Apodaca J."/>
            <person name="Pelan S."/>
            <person name="Chow W."/>
            <person name="Rhie A."/>
            <person name="Howe K."/>
            <person name="Fedrigo O."/>
            <person name="Jarvis E.D."/>
        </authorList>
    </citation>
    <scope>NUCLEOTIDE SEQUENCE [LARGE SCALE GENOMIC DNA]</scope>
</reference>
<dbReference type="GO" id="GO:0052816">
    <property type="term" value="F:long-chain fatty acyl-CoA hydrolase activity"/>
    <property type="evidence" value="ECO:0007669"/>
    <property type="project" value="TreeGrafter"/>
</dbReference>
<evidence type="ECO:0000256" key="5">
    <source>
        <dbReference type="ARBA" id="ARBA00023098"/>
    </source>
</evidence>
<dbReference type="PANTHER" id="PTHR24139:SF34">
    <property type="entry name" value="85_88 KDA CALCIUM-INDEPENDENT PHOSPHOLIPASE A2"/>
    <property type="match status" value="1"/>
</dbReference>
<feature type="short sequence motif" description="GXSXG" evidence="8">
    <location>
        <begin position="453"/>
        <end position="457"/>
    </location>
</feature>
<dbReference type="PRINTS" id="PR01415">
    <property type="entry name" value="ANKYRIN"/>
</dbReference>
<dbReference type="EC" id="3.1.1.4" evidence="1"/>
<reference evidence="9" key="3">
    <citation type="submission" date="2025-09" db="UniProtKB">
        <authorList>
            <consortium name="Ensembl"/>
        </authorList>
    </citation>
    <scope>IDENTIFICATION</scope>
</reference>
<dbReference type="GO" id="GO:0035965">
    <property type="term" value="P:cardiolipin acyl-chain remodeling"/>
    <property type="evidence" value="ECO:0007669"/>
    <property type="project" value="TreeGrafter"/>
</dbReference>
<accession>A0A8V5FLF5</accession>
<organism evidence="9 10">
    <name type="scientific">Melopsittacus undulatus</name>
    <name type="common">Budgerigar</name>
    <name type="synonym">Psittacus undulatus</name>
    <dbReference type="NCBI Taxonomy" id="13146"/>
    <lineage>
        <taxon>Eukaryota</taxon>
        <taxon>Metazoa</taxon>
        <taxon>Chordata</taxon>
        <taxon>Craniata</taxon>
        <taxon>Vertebrata</taxon>
        <taxon>Euteleostomi</taxon>
        <taxon>Archelosauria</taxon>
        <taxon>Archosauria</taxon>
        <taxon>Dinosauria</taxon>
        <taxon>Saurischia</taxon>
        <taxon>Theropoda</taxon>
        <taxon>Coelurosauria</taxon>
        <taxon>Aves</taxon>
        <taxon>Neognathae</taxon>
        <taxon>Neoaves</taxon>
        <taxon>Telluraves</taxon>
        <taxon>Australaves</taxon>
        <taxon>Psittaciformes</taxon>
        <taxon>Psittaculidae</taxon>
        <taxon>Melopsittacus</taxon>
    </lineage>
</organism>
<dbReference type="InterPro" id="IPR047148">
    <property type="entry name" value="PLPL9"/>
</dbReference>
<feature type="active site" description="Proton acceptor" evidence="8">
    <location>
        <position position="588"/>
    </location>
</feature>
<keyword evidence="2" id="KW-0677">Repeat</keyword>
<sequence>MQFFGRLVDTINSVTQIFTNPYRVKEVPAAEYAAHTCLREEGRVALYRNNLARSWDCLLVNPQSPQVAFRLFQLDNEADALVRFEQYSRLLRPFYETSRQPLSLEELQQLSDCIRNHPTWSAAHVAVEIGHRETFRHNHVMSCVNSVDSEDGCTPLHLACRKGDMECLLELLECHARVDITDIHGETVFHYAVRGNSPHIIELLGKTPTTGLDHLSNEGLTALHLACQLGKEDMVRSLLKCRASCSIMGTLGYPIHTALKFSHKGCAQAILEVDASQVRSKDLRHEATPLHWAKKAEMTRLLLEYGSEVNVPSRTADMALHIAVKRGRFDCAMVLLTHGANTNARGQDGNTPLHLAMKHDHLDMIKAIIVFGGDIEIPNDFGETPGFNFTGRTQPATCLSWCLKQCLGERCNHDRLLCLDGGGIRGLVLIQLLLAIEKAVGRPIREIFDWIAGTSTGGILALAIVHGKSMDYMRCLYFRMKDMVFRGSRPYESEPLDEFLKKEFGENTKMTDVQRPKVMVTGTLCDRQPAELHLFRNYPVPETKTSTEYKTSASFRPLTQPQDQLVWRAARCSGAAPTYFRPIGRFLDGGLLANNPTLDALTEIHEYNKTLIKKGQKQEVKKLGLVVSLGTGKPPQVPVSSVDVFRPSNPWELAKTVFGARELGKMVVDCCTDADGPAVDRARAWCEMTDVPYFRLSPQLRTEVMLDEVNDSVLVDALWDTQLYIYQQREQFEKLQGLLGPLRPRCF</sequence>
<gene>
    <name evidence="9" type="primary">LOC101872358</name>
</gene>
<dbReference type="GO" id="GO:0047499">
    <property type="term" value="F:calcium-independent phospholipase A2 activity"/>
    <property type="evidence" value="ECO:0007669"/>
    <property type="project" value="InterPro"/>
</dbReference>
<evidence type="ECO:0000256" key="6">
    <source>
        <dbReference type="ARBA" id="ARBA00023422"/>
    </source>
</evidence>
<reference evidence="9" key="2">
    <citation type="submission" date="2025-08" db="UniProtKB">
        <authorList>
            <consortium name="Ensembl"/>
        </authorList>
    </citation>
    <scope>IDENTIFICATION</scope>
</reference>
<evidence type="ECO:0000256" key="2">
    <source>
        <dbReference type="ARBA" id="ARBA00022737"/>
    </source>
</evidence>
<dbReference type="InterPro" id="IPR016035">
    <property type="entry name" value="Acyl_Trfase/lysoPLipase"/>
</dbReference>
<protein>
    <recommendedName>
        <fullName evidence="1">phospholipase A2</fullName>
        <ecNumber evidence="1">3.1.1.4</ecNumber>
    </recommendedName>
</protein>
<dbReference type="SMART" id="SM00248">
    <property type="entry name" value="ANK"/>
    <property type="match status" value="6"/>
</dbReference>
<dbReference type="PROSITE" id="PS50088">
    <property type="entry name" value="ANK_REPEAT"/>
    <property type="match status" value="4"/>
</dbReference>
<evidence type="ECO:0000313" key="9">
    <source>
        <dbReference type="Ensembl" id="ENSMUNP00000022776.1"/>
    </source>
</evidence>
<dbReference type="InterPro" id="IPR002110">
    <property type="entry name" value="Ankyrin_rpt"/>
</dbReference>
<keyword evidence="4 7" id="KW-0040">ANK repeat</keyword>
<dbReference type="Pfam" id="PF01734">
    <property type="entry name" value="Patatin"/>
    <property type="match status" value="1"/>
</dbReference>
<dbReference type="Gene3D" id="1.25.40.20">
    <property type="entry name" value="Ankyrin repeat-containing domain"/>
    <property type="match status" value="4"/>
</dbReference>
<feature type="short sequence motif" description="DGA/G" evidence="8">
    <location>
        <begin position="588"/>
        <end position="590"/>
    </location>
</feature>
<dbReference type="InterPro" id="IPR036770">
    <property type="entry name" value="Ankyrin_rpt-contain_sf"/>
</dbReference>
<evidence type="ECO:0000313" key="10">
    <source>
        <dbReference type="Proteomes" id="UP000694405"/>
    </source>
</evidence>
<feature type="active site" description="Nucleophile" evidence="8">
    <location>
        <position position="455"/>
    </location>
</feature>
<evidence type="ECO:0000256" key="4">
    <source>
        <dbReference type="ARBA" id="ARBA00023043"/>
    </source>
</evidence>
<keyword evidence="8" id="KW-0442">Lipid degradation</keyword>
<dbReference type="FunFam" id="1.25.40.20:FF:000338">
    <property type="entry name" value="85/88 kDa calcium-independent phospholipase A2"/>
    <property type="match status" value="1"/>
</dbReference>
<dbReference type="PANTHER" id="PTHR24139">
    <property type="entry name" value="CALCIUM-INDEPENDENT PHOSPHOLIPASE A2"/>
    <property type="match status" value="1"/>
</dbReference>
<evidence type="ECO:0000256" key="3">
    <source>
        <dbReference type="ARBA" id="ARBA00022801"/>
    </source>
</evidence>
<dbReference type="PROSITE" id="PS51635">
    <property type="entry name" value="PNPLA"/>
    <property type="match status" value="1"/>
</dbReference>
<evidence type="ECO:0000256" key="7">
    <source>
        <dbReference type="PROSITE-ProRule" id="PRU00023"/>
    </source>
</evidence>
<dbReference type="GO" id="GO:2000304">
    <property type="term" value="P:positive regulation of ceramide biosynthetic process"/>
    <property type="evidence" value="ECO:0007669"/>
    <property type="project" value="TreeGrafter"/>
</dbReference>
<dbReference type="Pfam" id="PF12796">
    <property type="entry name" value="Ank_2"/>
    <property type="match status" value="2"/>
</dbReference>
<keyword evidence="3 8" id="KW-0378">Hydrolase</keyword>
<dbReference type="Proteomes" id="UP000694405">
    <property type="component" value="Chromosome 5"/>
</dbReference>
<dbReference type="InterPro" id="IPR002641">
    <property type="entry name" value="PNPLA_dom"/>
</dbReference>
<proteinExistence type="predicted"/>
<feature type="repeat" description="ANK" evidence="7">
    <location>
        <begin position="315"/>
        <end position="347"/>
    </location>
</feature>